<feature type="domain" description="HTH tetR-type" evidence="3">
    <location>
        <begin position="9"/>
        <end position="69"/>
    </location>
</feature>
<dbReference type="InterPro" id="IPR039532">
    <property type="entry name" value="TetR_C_Firmicutes"/>
</dbReference>
<dbReference type="PANTHER" id="PTHR43479:SF11">
    <property type="entry name" value="ACREF_ENVCD OPERON REPRESSOR-RELATED"/>
    <property type="match status" value="1"/>
</dbReference>
<evidence type="ECO:0000256" key="1">
    <source>
        <dbReference type="ARBA" id="ARBA00023125"/>
    </source>
</evidence>
<accession>A0ABY4P8L1</accession>
<evidence type="ECO:0000313" key="4">
    <source>
        <dbReference type="EMBL" id="UQS81952.1"/>
    </source>
</evidence>
<proteinExistence type="predicted"/>
<dbReference type="EMBL" id="CP093366">
    <property type="protein sequence ID" value="UQS81952.1"/>
    <property type="molecule type" value="Genomic_DNA"/>
</dbReference>
<reference evidence="4" key="1">
    <citation type="journal article" date="2022" name="Int. J. Syst. Evol. Microbiol.">
        <title>Apilactobacillus apisilvae sp. nov., Nicolia spurrieriana gen. nov. sp. nov., Bombilactobacillus folatiphilus sp. nov. and Bombilactobacillus thymidiniphilus sp. nov., four new lactic acid bacterial isolates from stingless bees Tetragonula carbonaria and Austroplebeia australis.</title>
        <authorList>
            <person name="Oliphant S.A."/>
            <person name="Watson-Haigh N.S."/>
            <person name="Sumby K.M."/>
            <person name="Gardner J."/>
            <person name="Groom S."/>
            <person name="Jiranek V."/>
        </authorList>
    </citation>
    <scope>NUCLEOTIDE SEQUENCE</scope>
    <source>
        <strain evidence="4">SG4_D2</strain>
    </source>
</reference>
<dbReference type="Pfam" id="PF14278">
    <property type="entry name" value="TetR_C_8"/>
    <property type="match status" value="1"/>
</dbReference>
<dbReference type="SUPFAM" id="SSF46689">
    <property type="entry name" value="Homeodomain-like"/>
    <property type="match status" value="1"/>
</dbReference>
<dbReference type="InterPro" id="IPR050624">
    <property type="entry name" value="HTH-type_Tx_Regulator"/>
</dbReference>
<dbReference type="InterPro" id="IPR009057">
    <property type="entry name" value="Homeodomain-like_sf"/>
</dbReference>
<dbReference type="RefSeq" id="WP_249514220.1">
    <property type="nucleotide sequence ID" value="NZ_CP093366.1"/>
</dbReference>
<dbReference type="Proteomes" id="UP000831495">
    <property type="component" value="Chromosome"/>
</dbReference>
<organism evidence="4 5">
    <name type="scientific">Bombilactobacillus folatiphilus</name>
    <dbReference type="NCBI Taxonomy" id="2923362"/>
    <lineage>
        <taxon>Bacteria</taxon>
        <taxon>Bacillati</taxon>
        <taxon>Bacillota</taxon>
        <taxon>Bacilli</taxon>
        <taxon>Lactobacillales</taxon>
        <taxon>Lactobacillaceae</taxon>
        <taxon>Bombilactobacillus</taxon>
    </lineage>
</organism>
<protein>
    <submittedName>
        <fullName evidence="4">TetR family transcriptional regulator C-terminal domain-containing protein</fullName>
    </submittedName>
</protein>
<dbReference type="Gene3D" id="1.10.357.10">
    <property type="entry name" value="Tetracycline Repressor, domain 2"/>
    <property type="match status" value="1"/>
</dbReference>
<gene>
    <name evidence="4" type="ORF">MOO45_07125</name>
</gene>
<dbReference type="InterPro" id="IPR001647">
    <property type="entry name" value="HTH_TetR"/>
</dbReference>
<dbReference type="PANTHER" id="PTHR43479">
    <property type="entry name" value="ACREF/ENVCD OPERON REPRESSOR-RELATED"/>
    <property type="match status" value="1"/>
</dbReference>
<keyword evidence="5" id="KW-1185">Reference proteome</keyword>
<name>A0ABY4P8L1_9LACO</name>
<evidence type="ECO:0000313" key="5">
    <source>
        <dbReference type="Proteomes" id="UP000831495"/>
    </source>
</evidence>
<keyword evidence="1 2" id="KW-0238">DNA-binding</keyword>
<evidence type="ECO:0000256" key="2">
    <source>
        <dbReference type="PROSITE-ProRule" id="PRU00335"/>
    </source>
</evidence>
<evidence type="ECO:0000259" key="3">
    <source>
        <dbReference type="PROSITE" id="PS50977"/>
    </source>
</evidence>
<dbReference type="PROSITE" id="PS50977">
    <property type="entry name" value="HTH_TETR_2"/>
    <property type="match status" value="1"/>
</dbReference>
<feature type="DNA-binding region" description="H-T-H motif" evidence="2">
    <location>
        <begin position="32"/>
        <end position="51"/>
    </location>
</feature>
<sequence length="176" mass="20775">MSLHDRRVEYTKNAIETSLVELLQHSDLMTITVKRLCEKAEINRSTFYIYYRNTSEVLENLERKMVGKIEDFIQSQLINKNSDPYTLYDYYMRFFKYVQENVKVTKILINSSVSESFEHDLTRLAEEISELHGSKLTNFQSTYIIFGTLAAVRMWFKENMQTPVEEISADLAKLTR</sequence>